<evidence type="ECO:0000313" key="2">
    <source>
        <dbReference type="Proteomes" id="UP000826656"/>
    </source>
</evidence>
<reference evidence="1 2" key="1">
    <citation type="journal article" date="2021" name="bioRxiv">
        <title>Chromosome-scale and haplotype-resolved genome assembly of a tetraploid potato cultivar.</title>
        <authorList>
            <person name="Sun H."/>
            <person name="Jiao W.-B."/>
            <person name="Krause K."/>
            <person name="Campoy J.A."/>
            <person name="Goel M."/>
            <person name="Folz-Donahue K."/>
            <person name="Kukat C."/>
            <person name="Huettel B."/>
            <person name="Schneeberger K."/>
        </authorList>
    </citation>
    <scope>NUCLEOTIDE SEQUENCE [LARGE SCALE GENOMIC DNA]</scope>
    <source>
        <strain evidence="1">SolTubOtavaFocal</strain>
        <tissue evidence="1">Leaves</tissue>
    </source>
</reference>
<gene>
    <name evidence="1" type="ORF">KY290_024979</name>
</gene>
<dbReference type="Proteomes" id="UP000826656">
    <property type="component" value="Unassembled WGS sequence"/>
</dbReference>
<evidence type="ECO:0000313" key="1">
    <source>
        <dbReference type="EMBL" id="KAH0754709.1"/>
    </source>
</evidence>
<dbReference type="EMBL" id="JAIVGD010000018">
    <property type="protein sequence ID" value="KAH0754709.1"/>
    <property type="molecule type" value="Genomic_DNA"/>
</dbReference>
<sequence>MSTCLGPSLAHMHCLGVLRQPPHEVLHVQWGPPRSLDPHVDFPLAKLGKGKVHEGFERQWRPFTGLEASCELASLPIWQRHLFKEASKGGEGFHLP</sequence>
<keyword evidence="2" id="KW-1185">Reference proteome</keyword>
<proteinExistence type="predicted"/>
<organism evidence="1 2">
    <name type="scientific">Solanum tuberosum</name>
    <name type="common">Potato</name>
    <dbReference type="NCBI Taxonomy" id="4113"/>
    <lineage>
        <taxon>Eukaryota</taxon>
        <taxon>Viridiplantae</taxon>
        <taxon>Streptophyta</taxon>
        <taxon>Embryophyta</taxon>
        <taxon>Tracheophyta</taxon>
        <taxon>Spermatophyta</taxon>
        <taxon>Magnoliopsida</taxon>
        <taxon>eudicotyledons</taxon>
        <taxon>Gunneridae</taxon>
        <taxon>Pentapetalae</taxon>
        <taxon>asterids</taxon>
        <taxon>lamiids</taxon>
        <taxon>Solanales</taxon>
        <taxon>Solanaceae</taxon>
        <taxon>Solanoideae</taxon>
        <taxon>Solaneae</taxon>
        <taxon>Solanum</taxon>
    </lineage>
</organism>
<name>A0ABQ7US76_SOLTU</name>
<protein>
    <submittedName>
        <fullName evidence="1">Uncharacterized protein</fullName>
    </submittedName>
</protein>
<comment type="caution">
    <text evidence="1">The sequence shown here is derived from an EMBL/GenBank/DDBJ whole genome shotgun (WGS) entry which is preliminary data.</text>
</comment>
<accession>A0ABQ7US76</accession>